<dbReference type="SUPFAM" id="SSF52540">
    <property type="entry name" value="P-loop containing nucleoside triphosphate hydrolases"/>
    <property type="match status" value="1"/>
</dbReference>
<dbReference type="InterPro" id="IPR031322">
    <property type="entry name" value="Shikimate/glucono_kinase"/>
</dbReference>
<dbReference type="Gene3D" id="3.40.50.300">
    <property type="entry name" value="P-loop containing nucleotide triphosphate hydrolases"/>
    <property type="match status" value="1"/>
</dbReference>
<dbReference type="Proteomes" id="UP000595220">
    <property type="component" value="Chromosome"/>
</dbReference>
<dbReference type="KEGG" id="amy:ADJ76_03250"/>
<dbReference type="EMBL" id="CP066065">
    <property type="protein sequence ID" value="QQC44416.1"/>
    <property type="molecule type" value="Genomic_DNA"/>
</dbReference>
<dbReference type="AlphaFoldDB" id="A0AAP9YCC9"/>
<accession>A0AAP9YCC9</accession>
<reference evidence="1 2" key="1">
    <citation type="submission" date="2020-12" db="EMBL/GenBank/DDBJ databases">
        <title>FDA dAtabase for Regulatory Grade micrObial Sequences (FDA-ARGOS): Supporting development and validation of Infectious Disease Dx tests.</title>
        <authorList>
            <person name="Sproer C."/>
            <person name="Gronow S."/>
            <person name="Severitt S."/>
            <person name="Schroder I."/>
            <person name="Tallon L."/>
            <person name="Sadzewicz L."/>
            <person name="Zhao X."/>
            <person name="Boylan J."/>
            <person name="Ott S."/>
            <person name="Bowen H."/>
            <person name="Vavikolanu K."/>
            <person name="Mehta A."/>
            <person name="Aluvathingal J."/>
            <person name="Nadendla S."/>
            <person name="Lowell S."/>
            <person name="Myers T."/>
            <person name="Yan Y."/>
            <person name="Sichtig H."/>
        </authorList>
    </citation>
    <scope>NUCLEOTIDE SEQUENCE [LARGE SCALE GENOMIC DNA]</scope>
    <source>
        <strain evidence="1 2">FDAARGOS_985</strain>
    </source>
</reference>
<dbReference type="RefSeq" id="WP_050694768.1">
    <property type="nucleotide sequence ID" value="NZ_CP012072.1"/>
</dbReference>
<dbReference type="GO" id="GO:0016301">
    <property type="term" value="F:kinase activity"/>
    <property type="evidence" value="ECO:0007669"/>
    <property type="project" value="UniProtKB-KW"/>
</dbReference>
<evidence type="ECO:0000313" key="1">
    <source>
        <dbReference type="EMBL" id="QQC44416.1"/>
    </source>
</evidence>
<dbReference type="Pfam" id="PF01202">
    <property type="entry name" value="SKI"/>
    <property type="match status" value="1"/>
</dbReference>
<evidence type="ECO:0000313" key="2">
    <source>
        <dbReference type="Proteomes" id="UP000595220"/>
    </source>
</evidence>
<organism evidence="1 2">
    <name type="scientific">Schaalia meyeri</name>
    <dbReference type="NCBI Taxonomy" id="52773"/>
    <lineage>
        <taxon>Bacteria</taxon>
        <taxon>Bacillati</taxon>
        <taxon>Actinomycetota</taxon>
        <taxon>Actinomycetes</taxon>
        <taxon>Actinomycetales</taxon>
        <taxon>Actinomycetaceae</taxon>
        <taxon>Schaalia</taxon>
    </lineage>
</organism>
<keyword evidence="1" id="KW-0808">Transferase</keyword>
<sequence>MSLIVLIGVTGSGKTTVGRVLAELHHLSLHEVDCAVEERLRANMRSLVVGRDSRLADVAREEAERALERKEGVVTLGASQPLDPATASAIQNARHRGAIVVELKADLSAVSHRQGLGAPRSVGLGAPRAMLAQLMAQARDAYQSVADATVDTSALTPREVADCVARACRLTPDY</sequence>
<gene>
    <name evidence="1" type="ORF">I6H42_03205</name>
</gene>
<protein>
    <submittedName>
        <fullName evidence="1">Shikimate kinase</fullName>
    </submittedName>
</protein>
<keyword evidence="2" id="KW-1185">Reference proteome</keyword>
<keyword evidence="1" id="KW-0418">Kinase</keyword>
<dbReference type="InterPro" id="IPR027417">
    <property type="entry name" value="P-loop_NTPase"/>
</dbReference>
<proteinExistence type="predicted"/>
<name>A0AAP9YCC9_9ACTO</name>
<dbReference type="PRINTS" id="PR01100">
    <property type="entry name" value="SHIKIMTKNASE"/>
</dbReference>